<name>A0A819VZY8_9BILA</name>
<evidence type="ECO:0000313" key="2">
    <source>
        <dbReference type="EMBL" id="CAF4117899.1"/>
    </source>
</evidence>
<reference evidence="2" key="1">
    <citation type="submission" date="2021-02" db="EMBL/GenBank/DDBJ databases">
        <authorList>
            <person name="Nowell W R."/>
        </authorList>
    </citation>
    <scope>NUCLEOTIDE SEQUENCE</scope>
</reference>
<proteinExistence type="predicted"/>
<dbReference type="Proteomes" id="UP000663844">
    <property type="component" value="Unassembled WGS sequence"/>
</dbReference>
<keyword evidence="1" id="KW-0812">Transmembrane</keyword>
<feature type="transmembrane region" description="Helical" evidence="1">
    <location>
        <begin position="28"/>
        <end position="48"/>
    </location>
</feature>
<keyword evidence="1" id="KW-1133">Transmembrane helix</keyword>
<sequence length="348" mass="40688">WNIFFLNLNLFQPPVGSNQSEDEQQRRFNMLVTRIYIILLTCLLIYLVRERLRLLKPALKKVIVELNTFQYFPHNDRQLQYQRYATRLYIFLIIISVTILAGYNLMDTSIHRHTVTNPSESQYLILEEDNPTDLICKCANISVSYSSFITIQPQLHQVCLSYLIKPEWMMHSDSQSWAAQNILDYRIAARKQFQTLAILCEQAKSIINDALEIFLQTQLVNSQIISEDLFTDKMNHITESWKNSTIIQFKSRMELIRITTMANQLMTPLNTLFKKNLTTHELITEPQKFGECTCGTTNHTCIEPMKIYEKVGNNFAEKYTIPNFFVGCYPIEALFSSTLECFYNESCM</sequence>
<protein>
    <submittedName>
        <fullName evidence="2">Uncharacterized protein</fullName>
    </submittedName>
</protein>
<dbReference type="AlphaFoldDB" id="A0A819VZY8"/>
<comment type="caution">
    <text evidence="2">The sequence shown here is derived from an EMBL/GenBank/DDBJ whole genome shotgun (WGS) entry which is preliminary data.</text>
</comment>
<accession>A0A819VZY8</accession>
<keyword evidence="1" id="KW-0472">Membrane</keyword>
<evidence type="ECO:0000256" key="1">
    <source>
        <dbReference type="SAM" id="Phobius"/>
    </source>
</evidence>
<gene>
    <name evidence="2" type="ORF">OXD698_LOCUS36312</name>
</gene>
<feature type="transmembrane region" description="Helical" evidence="1">
    <location>
        <begin position="88"/>
        <end position="106"/>
    </location>
</feature>
<dbReference type="EMBL" id="CAJOAZ010005931">
    <property type="protein sequence ID" value="CAF4117899.1"/>
    <property type="molecule type" value="Genomic_DNA"/>
</dbReference>
<evidence type="ECO:0000313" key="3">
    <source>
        <dbReference type="Proteomes" id="UP000663844"/>
    </source>
</evidence>
<feature type="non-terminal residue" evidence="2">
    <location>
        <position position="1"/>
    </location>
</feature>
<organism evidence="2 3">
    <name type="scientific">Adineta steineri</name>
    <dbReference type="NCBI Taxonomy" id="433720"/>
    <lineage>
        <taxon>Eukaryota</taxon>
        <taxon>Metazoa</taxon>
        <taxon>Spiralia</taxon>
        <taxon>Gnathifera</taxon>
        <taxon>Rotifera</taxon>
        <taxon>Eurotatoria</taxon>
        <taxon>Bdelloidea</taxon>
        <taxon>Adinetida</taxon>
        <taxon>Adinetidae</taxon>
        <taxon>Adineta</taxon>
    </lineage>
</organism>